<evidence type="ECO:0000313" key="3">
    <source>
        <dbReference type="Proteomes" id="UP001550348"/>
    </source>
</evidence>
<proteinExistence type="predicted"/>
<protein>
    <submittedName>
        <fullName evidence="2">YcxB family protein</fullName>
    </submittedName>
</protein>
<comment type="caution">
    <text evidence="2">The sequence shown here is derived from an EMBL/GenBank/DDBJ whole genome shotgun (WGS) entry which is preliminary data.</text>
</comment>
<dbReference type="RefSeq" id="WP_355667453.1">
    <property type="nucleotide sequence ID" value="NZ_JBEXRX010000134.1"/>
</dbReference>
<feature type="transmembrane region" description="Helical" evidence="1">
    <location>
        <begin position="67"/>
        <end position="93"/>
    </location>
</feature>
<name>A0ABV2VU01_9ACTN</name>
<dbReference type="Proteomes" id="UP001550348">
    <property type="component" value="Unassembled WGS sequence"/>
</dbReference>
<reference evidence="2 3" key="1">
    <citation type="submission" date="2024-06" db="EMBL/GenBank/DDBJ databases">
        <title>The Natural Products Discovery Center: Release of the First 8490 Sequenced Strains for Exploring Actinobacteria Biosynthetic Diversity.</title>
        <authorList>
            <person name="Kalkreuter E."/>
            <person name="Kautsar S.A."/>
            <person name="Yang D."/>
            <person name="Bader C.D."/>
            <person name="Teijaro C.N."/>
            <person name="Fluegel L."/>
            <person name="Davis C.M."/>
            <person name="Simpson J.R."/>
            <person name="Lauterbach L."/>
            <person name="Steele A.D."/>
            <person name="Gui C."/>
            <person name="Meng S."/>
            <person name="Li G."/>
            <person name="Viehrig K."/>
            <person name="Ye F."/>
            <person name="Su P."/>
            <person name="Kiefer A.F."/>
            <person name="Nichols A."/>
            <person name="Cepeda A.J."/>
            <person name="Yan W."/>
            <person name="Fan B."/>
            <person name="Jiang Y."/>
            <person name="Adhikari A."/>
            <person name="Zheng C.-J."/>
            <person name="Schuster L."/>
            <person name="Cowan T.M."/>
            <person name="Smanski M.J."/>
            <person name="Chevrette M.G."/>
            <person name="De Carvalho L.P.S."/>
            <person name="Shen B."/>
        </authorList>
    </citation>
    <scope>NUCLEOTIDE SEQUENCE [LARGE SCALE GENOMIC DNA]</scope>
    <source>
        <strain evidence="2 3">NPDC006286</strain>
    </source>
</reference>
<evidence type="ECO:0000256" key="1">
    <source>
        <dbReference type="SAM" id="Phobius"/>
    </source>
</evidence>
<dbReference type="EMBL" id="JBEXRX010000134">
    <property type="protein sequence ID" value="MEU0155894.1"/>
    <property type="molecule type" value="Genomic_DNA"/>
</dbReference>
<organism evidence="2 3">
    <name type="scientific">Micromonospora fulviviridis</name>
    <dbReference type="NCBI Taxonomy" id="47860"/>
    <lineage>
        <taxon>Bacteria</taxon>
        <taxon>Bacillati</taxon>
        <taxon>Actinomycetota</taxon>
        <taxon>Actinomycetes</taxon>
        <taxon>Micromonosporales</taxon>
        <taxon>Micromonosporaceae</taxon>
        <taxon>Micromonospora</taxon>
    </lineage>
</organism>
<accession>A0ABV2VU01</accession>
<keyword evidence="3" id="KW-1185">Reference proteome</keyword>
<keyword evidence="1" id="KW-1133">Transmembrane helix</keyword>
<sequence>MSSEQVTVGPIELDYTLTEDDWLDGFVAHRRRVRRPWLVPVLIVAALVGLLPGLVSSDDLSAADVAALAAVAVSAIGIGLLLFRFVVAARWVYRWQVRLLMRGNPWLSEPIRATVDDTGLRLTSANRSETATWSHYLRFVETDRSFVLRASERLGAAVLVLPKRGLVTGDPAPLRALLETHCHPRA</sequence>
<keyword evidence="1" id="KW-0472">Membrane</keyword>
<feature type="transmembrane region" description="Helical" evidence="1">
    <location>
        <begin position="37"/>
        <end position="55"/>
    </location>
</feature>
<keyword evidence="1" id="KW-0812">Transmembrane</keyword>
<evidence type="ECO:0000313" key="2">
    <source>
        <dbReference type="EMBL" id="MEU0155894.1"/>
    </source>
</evidence>
<gene>
    <name evidence="2" type="ORF">ABZ071_29170</name>
</gene>